<evidence type="ECO:0008006" key="5">
    <source>
        <dbReference type="Google" id="ProtNLM"/>
    </source>
</evidence>
<feature type="signal peptide" evidence="2">
    <location>
        <begin position="1"/>
        <end position="20"/>
    </location>
</feature>
<keyword evidence="4" id="KW-1185">Reference proteome</keyword>
<evidence type="ECO:0000256" key="2">
    <source>
        <dbReference type="SAM" id="SignalP"/>
    </source>
</evidence>
<name>A0AA39IHZ5_9BILA</name>
<sequence>MVASFLSLTALFLIVNSISCEMDIKELKVDNLKSTTQQLNQTTRGGSGPCTFENGTIIEECVGSTTPSTTPAKASLPLSAISSPIETSKLLPSAREVEAIGCGKDFVHPIALTLMCVQIVALIIGIYCGMKYILQVPLKHRQNFAQPRHTSQEELSFNTSRCSCDSSGYSAVCL</sequence>
<keyword evidence="1" id="KW-1133">Transmembrane helix</keyword>
<comment type="caution">
    <text evidence="3">The sequence shown here is derived from an EMBL/GenBank/DDBJ whole genome shotgun (WGS) entry which is preliminary data.</text>
</comment>
<reference evidence="3" key="1">
    <citation type="submission" date="2023-06" db="EMBL/GenBank/DDBJ databases">
        <title>Genomic analysis of the entomopathogenic nematode Steinernema hermaphroditum.</title>
        <authorList>
            <person name="Schwarz E.M."/>
            <person name="Heppert J.K."/>
            <person name="Baniya A."/>
            <person name="Schwartz H.T."/>
            <person name="Tan C.-H."/>
            <person name="Antoshechkin I."/>
            <person name="Sternberg P.W."/>
            <person name="Goodrich-Blair H."/>
            <person name="Dillman A.R."/>
        </authorList>
    </citation>
    <scope>NUCLEOTIDE SEQUENCE</scope>
    <source>
        <strain evidence="3">PS9179</strain>
        <tissue evidence="3">Whole animal</tissue>
    </source>
</reference>
<feature type="chain" id="PRO_5041377675" description="CX domain-containing protein" evidence="2">
    <location>
        <begin position="21"/>
        <end position="174"/>
    </location>
</feature>
<evidence type="ECO:0000313" key="4">
    <source>
        <dbReference type="Proteomes" id="UP001175271"/>
    </source>
</evidence>
<accession>A0AA39IHZ5</accession>
<dbReference type="EMBL" id="JAUCMV010000001">
    <property type="protein sequence ID" value="KAK0423990.1"/>
    <property type="molecule type" value="Genomic_DNA"/>
</dbReference>
<keyword evidence="2" id="KW-0732">Signal</keyword>
<dbReference type="AlphaFoldDB" id="A0AA39IHZ5"/>
<feature type="transmembrane region" description="Helical" evidence="1">
    <location>
        <begin position="110"/>
        <end position="134"/>
    </location>
</feature>
<proteinExistence type="predicted"/>
<gene>
    <name evidence="3" type="ORF">QR680_008448</name>
</gene>
<keyword evidence="1" id="KW-0812">Transmembrane</keyword>
<evidence type="ECO:0000313" key="3">
    <source>
        <dbReference type="EMBL" id="KAK0423990.1"/>
    </source>
</evidence>
<protein>
    <recommendedName>
        <fullName evidence="5">CX domain-containing protein</fullName>
    </recommendedName>
</protein>
<keyword evidence="1" id="KW-0472">Membrane</keyword>
<organism evidence="3 4">
    <name type="scientific">Steinernema hermaphroditum</name>
    <dbReference type="NCBI Taxonomy" id="289476"/>
    <lineage>
        <taxon>Eukaryota</taxon>
        <taxon>Metazoa</taxon>
        <taxon>Ecdysozoa</taxon>
        <taxon>Nematoda</taxon>
        <taxon>Chromadorea</taxon>
        <taxon>Rhabditida</taxon>
        <taxon>Tylenchina</taxon>
        <taxon>Panagrolaimomorpha</taxon>
        <taxon>Strongyloidoidea</taxon>
        <taxon>Steinernematidae</taxon>
        <taxon>Steinernema</taxon>
    </lineage>
</organism>
<dbReference type="Proteomes" id="UP001175271">
    <property type="component" value="Unassembled WGS sequence"/>
</dbReference>
<evidence type="ECO:0000256" key="1">
    <source>
        <dbReference type="SAM" id="Phobius"/>
    </source>
</evidence>